<dbReference type="SUPFAM" id="SSF46785">
    <property type="entry name" value="Winged helix' DNA-binding domain"/>
    <property type="match status" value="1"/>
</dbReference>
<proteinExistence type="predicted"/>
<feature type="domain" description="IclR-ED" evidence="5">
    <location>
        <begin position="77"/>
        <end position="259"/>
    </location>
</feature>
<gene>
    <name evidence="6" type="ORF">GCM10023215_20400</name>
</gene>
<reference evidence="7" key="1">
    <citation type="journal article" date="2019" name="Int. J. Syst. Evol. Microbiol.">
        <title>The Global Catalogue of Microorganisms (GCM) 10K type strain sequencing project: providing services to taxonomists for standard genome sequencing and annotation.</title>
        <authorList>
            <consortium name="The Broad Institute Genomics Platform"/>
            <consortium name="The Broad Institute Genome Sequencing Center for Infectious Disease"/>
            <person name="Wu L."/>
            <person name="Ma J."/>
        </authorList>
    </citation>
    <scope>NUCLEOTIDE SEQUENCE [LARGE SCALE GENOMIC DNA]</scope>
    <source>
        <strain evidence="7">JCM 18055</strain>
    </source>
</reference>
<dbReference type="Proteomes" id="UP001500325">
    <property type="component" value="Unassembled WGS sequence"/>
</dbReference>
<dbReference type="InterPro" id="IPR005471">
    <property type="entry name" value="Tscrpt_reg_IclR_N"/>
</dbReference>
<sequence length="259" mass="27347">MGSPLAPASNGGVSVVAKVGLVLRTLGAAEAEGATTTAVARHCGLPRPTAHRLLTDLAEQGLVDRNRDTGRWQLGPELFLLGALAAARYNVTDHARDVLADLAEQTGESAYLSALRGRETVCLAECEGSFPLRSHVLHEGIRFPLGVASAGLAILAHLPPSEAEDYLATTDLTIRWGEAHSEHAVRSRLAAARDSGYAVNPGLVVEGSWGVAAAVFDGAGRPRSALSLTGVRSRFTDERIPMLGRLLLDRAHALSKLDR</sequence>
<comment type="caution">
    <text evidence="6">The sequence shown here is derived from an EMBL/GenBank/DDBJ whole genome shotgun (WGS) entry which is preliminary data.</text>
</comment>
<dbReference type="Gene3D" id="1.10.10.10">
    <property type="entry name" value="Winged helix-like DNA-binding domain superfamily/Winged helix DNA-binding domain"/>
    <property type="match status" value="1"/>
</dbReference>
<dbReference type="Pfam" id="PF01614">
    <property type="entry name" value="IclR_C"/>
    <property type="match status" value="1"/>
</dbReference>
<dbReference type="InterPro" id="IPR014757">
    <property type="entry name" value="Tscrpt_reg_IclR_C"/>
</dbReference>
<dbReference type="InterPro" id="IPR050707">
    <property type="entry name" value="HTH_MetabolicPath_Reg"/>
</dbReference>
<evidence type="ECO:0000313" key="7">
    <source>
        <dbReference type="Proteomes" id="UP001500325"/>
    </source>
</evidence>
<keyword evidence="2" id="KW-0238">DNA-binding</keyword>
<organism evidence="6 7">
    <name type="scientific">Pseudonocardia yuanmonensis</name>
    <dbReference type="NCBI Taxonomy" id="1095914"/>
    <lineage>
        <taxon>Bacteria</taxon>
        <taxon>Bacillati</taxon>
        <taxon>Actinomycetota</taxon>
        <taxon>Actinomycetes</taxon>
        <taxon>Pseudonocardiales</taxon>
        <taxon>Pseudonocardiaceae</taxon>
        <taxon>Pseudonocardia</taxon>
    </lineage>
</organism>
<dbReference type="EMBL" id="BAABIC010000005">
    <property type="protein sequence ID" value="GAA4685228.1"/>
    <property type="molecule type" value="Genomic_DNA"/>
</dbReference>
<dbReference type="InterPro" id="IPR036390">
    <property type="entry name" value="WH_DNA-bd_sf"/>
</dbReference>
<evidence type="ECO:0000313" key="6">
    <source>
        <dbReference type="EMBL" id="GAA4685228.1"/>
    </source>
</evidence>
<keyword evidence="7" id="KW-1185">Reference proteome</keyword>
<evidence type="ECO:0000259" key="4">
    <source>
        <dbReference type="PROSITE" id="PS51077"/>
    </source>
</evidence>
<evidence type="ECO:0000256" key="3">
    <source>
        <dbReference type="ARBA" id="ARBA00023163"/>
    </source>
</evidence>
<dbReference type="InterPro" id="IPR036388">
    <property type="entry name" value="WH-like_DNA-bd_sf"/>
</dbReference>
<dbReference type="SMART" id="SM00346">
    <property type="entry name" value="HTH_ICLR"/>
    <property type="match status" value="1"/>
</dbReference>
<keyword evidence="3" id="KW-0804">Transcription</keyword>
<evidence type="ECO:0000259" key="5">
    <source>
        <dbReference type="PROSITE" id="PS51078"/>
    </source>
</evidence>
<name>A0ABP8WB03_9PSEU</name>
<dbReference type="SUPFAM" id="SSF55781">
    <property type="entry name" value="GAF domain-like"/>
    <property type="match status" value="1"/>
</dbReference>
<dbReference type="Gene3D" id="3.30.450.40">
    <property type="match status" value="1"/>
</dbReference>
<feature type="domain" description="HTH iclR-type" evidence="4">
    <location>
        <begin position="13"/>
        <end position="76"/>
    </location>
</feature>
<dbReference type="PROSITE" id="PS51077">
    <property type="entry name" value="HTH_ICLR"/>
    <property type="match status" value="1"/>
</dbReference>
<evidence type="ECO:0000256" key="2">
    <source>
        <dbReference type="ARBA" id="ARBA00023125"/>
    </source>
</evidence>
<dbReference type="PANTHER" id="PTHR30136:SF35">
    <property type="entry name" value="HTH-TYPE TRANSCRIPTIONAL REGULATOR RV1719"/>
    <property type="match status" value="1"/>
</dbReference>
<dbReference type="PROSITE" id="PS51078">
    <property type="entry name" value="ICLR_ED"/>
    <property type="match status" value="1"/>
</dbReference>
<keyword evidence="1" id="KW-0805">Transcription regulation</keyword>
<dbReference type="PANTHER" id="PTHR30136">
    <property type="entry name" value="HELIX-TURN-HELIX TRANSCRIPTIONAL REGULATOR, ICLR FAMILY"/>
    <property type="match status" value="1"/>
</dbReference>
<dbReference type="InterPro" id="IPR029016">
    <property type="entry name" value="GAF-like_dom_sf"/>
</dbReference>
<accession>A0ABP8WB03</accession>
<evidence type="ECO:0000256" key="1">
    <source>
        <dbReference type="ARBA" id="ARBA00023015"/>
    </source>
</evidence>
<dbReference type="Pfam" id="PF09339">
    <property type="entry name" value="HTH_IclR"/>
    <property type="match status" value="1"/>
</dbReference>
<protein>
    <submittedName>
        <fullName evidence="6">IclR family transcriptional regulator</fullName>
    </submittedName>
</protein>